<reference evidence="4" key="1">
    <citation type="submission" date="2025-08" db="UniProtKB">
        <authorList>
            <consortium name="RefSeq"/>
        </authorList>
    </citation>
    <scope>IDENTIFICATION</scope>
    <source>
        <strain evidence="4">14028-0561.14</strain>
        <tissue evidence="4">Whole fly</tissue>
    </source>
</reference>
<sequence>MRLFVALVCVTLVALSSGQVSIRGRSLRSGQMKLAVEPPTLLVKNAGIVPPTLLVKNAGIVPAVQLDEAVATPAILPQVSVGKRRIGYPYYPRYWPDYGSDGWYPGGWNSGPRYWDNSWYNYQSPPFLPRRRLVKPVVAPVDSSSSSGSSSTTTTTTSVVSEDKPSVDATLSAAVVPDVVAVPDVLPVADVVPVPIPELAVLPQVEDEGLMTTQVI</sequence>
<evidence type="ECO:0000256" key="1">
    <source>
        <dbReference type="SAM" id="MobiDB-lite"/>
    </source>
</evidence>
<protein>
    <submittedName>
        <fullName evidence="4">Uncharacterized protein</fullName>
    </submittedName>
</protein>
<evidence type="ECO:0000313" key="3">
    <source>
        <dbReference type="Proteomes" id="UP001652661"/>
    </source>
</evidence>
<keyword evidence="2" id="KW-0732">Signal</keyword>
<feature type="compositionally biased region" description="Low complexity" evidence="1">
    <location>
        <begin position="143"/>
        <end position="160"/>
    </location>
</feature>
<evidence type="ECO:0000313" key="4">
    <source>
        <dbReference type="RefSeq" id="XP_041631204.1"/>
    </source>
</evidence>
<dbReference type="Proteomes" id="UP001652661">
    <property type="component" value="Chromosome 3L"/>
</dbReference>
<feature type="signal peptide" evidence="2">
    <location>
        <begin position="1"/>
        <end position="18"/>
    </location>
</feature>
<dbReference type="GeneID" id="108072645"/>
<keyword evidence="3" id="KW-1185">Reference proteome</keyword>
<dbReference type="RefSeq" id="XP_041631204.1">
    <property type="nucleotide sequence ID" value="XM_041775270.2"/>
</dbReference>
<evidence type="ECO:0000256" key="2">
    <source>
        <dbReference type="SAM" id="SignalP"/>
    </source>
</evidence>
<gene>
    <name evidence="4" type="primary">LOC108072645</name>
</gene>
<organism evidence="3 4">
    <name type="scientific">Drosophila kikkawai</name>
    <name type="common">Fruit fly</name>
    <dbReference type="NCBI Taxonomy" id="30033"/>
    <lineage>
        <taxon>Eukaryota</taxon>
        <taxon>Metazoa</taxon>
        <taxon>Ecdysozoa</taxon>
        <taxon>Arthropoda</taxon>
        <taxon>Hexapoda</taxon>
        <taxon>Insecta</taxon>
        <taxon>Pterygota</taxon>
        <taxon>Neoptera</taxon>
        <taxon>Endopterygota</taxon>
        <taxon>Diptera</taxon>
        <taxon>Brachycera</taxon>
        <taxon>Muscomorpha</taxon>
        <taxon>Ephydroidea</taxon>
        <taxon>Drosophilidae</taxon>
        <taxon>Drosophila</taxon>
        <taxon>Sophophora</taxon>
    </lineage>
</organism>
<accession>A0ABM3C5J6</accession>
<proteinExistence type="predicted"/>
<feature type="chain" id="PRO_5045390577" evidence="2">
    <location>
        <begin position="19"/>
        <end position="216"/>
    </location>
</feature>
<feature type="region of interest" description="Disordered" evidence="1">
    <location>
        <begin position="139"/>
        <end position="164"/>
    </location>
</feature>
<name>A0ABM3C5J6_DROKI</name>